<keyword evidence="2" id="KW-1133">Transmembrane helix</keyword>
<dbReference type="InterPro" id="IPR024962">
    <property type="entry name" value="YukD-like"/>
</dbReference>
<feature type="region of interest" description="Disordered" evidence="1">
    <location>
        <begin position="1"/>
        <end position="20"/>
    </location>
</feature>
<evidence type="ECO:0000259" key="3">
    <source>
        <dbReference type="Pfam" id="PF19053"/>
    </source>
</evidence>
<comment type="caution">
    <text evidence="4">The sequence shown here is derived from an EMBL/GenBank/DDBJ whole genome shotgun (WGS) entry which is preliminary data.</text>
</comment>
<dbReference type="Pfam" id="PF08817">
    <property type="entry name" value="YukD"/>
    <property type="match status" value="1"/>
</dbReference>
<evidence type="ECO:0000313" key="5">
    <source>
        <dbReference type="Proteomes" id="UP001500575"/>
    </source>
</evidence>
<feature type="compositionally biased region" description="Low complexity" evidence="1">
    <location>
        <begin position="1"/>
        <end position="11"/>
    </location>
</feature>
<keyword evidence="2" id="KW-0472">Membrane</keyword>
<dbReference type="Pfam" id="PF19053">
    <property type="entry name" value="EccD"/>
    <property type="match status" value="1"/>
</dbReference>
<dbReference type="Gene3D" id="3.10.20.90">
    <property type="entry name" value="Phosphatidylinositol 3-kinase Catalytic Subunit, Chain A, domain 1"/>
    <property type="match status" value="1"/>
</dbReference>
<sequence length="465" mass="46862">MPMSQALPVGSGPAGPAGSGASGASSLLRVTVASGSRRVDLVLPGAVPVAELVPELARSVGLLDGATVYGGYHLVTADGRTLAGDAGLVIQGVEDGGLITVTAGVDDEVPRVYDDVVEAMTDVVERDLKPWQPASGRRTALTAAALLLALGAVALLIQDSPLAAVAAGLVAAGLVTGAIVLSRAQRETEAAVAVAWMGCGYAVVAGLMLAPSGDLFDRPVVYAAVGVILAGLVCLIGLGDGRTLMIPPVVVGAVFLATGLVLRAADVGYAEVLTATLVLVVIAGSVFPWMALGATGTKVDQLFSDADITADPDEIDAVQVAADARTAHEILVAISATVGLLLVLIGPIAVSLGLAGTLLSVVCCLVVMLRTRQYRTGAEVLVGLTAGVLGLAVTAVAVLWLHPDWRPTTAVALASTGAVLLALTLLPASPSIRRGRLGDLVESVCLLSLLPLVVVATGIFEYIRA</sequence>
<gene>
    <name evidence="4" type="primary">eccD</name>
    <name evidence="4" type="ORF">GCM10009843_36600</name>
</gene>
<evidence type="ECO:0000256" key="1">
    <source>
        <dbReference type="SAM" id="MobiDB-lite"/>
    </source>
</evidence>
<feature type="transmembrane region" description="Helical" evidence="2">
    <location>
        <begin position="219"/>
        <end position="238"/>
    </location>
</feature>
<evidence type="ECO:0000256" key="2">
    <source>
        <dbReference type="SAM" id="Phobius"/>
    </source>
</evidence>
<protein>
    <submittedName>
        <fullName evidence="4">Type VII secretion integral membrane protein EccD</fullName>
    </submittedName>
</protein>
<feature type="transmembrane region" description="Helical" evidence="2">
    <location>
        <begin position="193"/>
        <end position="213"/>
    </location>
</feature>
<feature type="transmembrane region" description="Helical" evidence="2">
    <location>
        <begin position="440"/>
        <end position="463"/>
    </location>
</feature>
<proteinExistence type="predicted"/>
<dbReference type="Proteomes" id="UP001500575">
    <property type="component" value="Unassembled WGS sequence"/>
</dbReference>
<feature type="domain" description="EccD-like transmembrane" evidence="3">
    <location>
        <begin position="137"/>
        <end position="465"/>
    </location>
</feature>
<feature type="transmembrane region" description="Helical" evidence="2">
    <location>
        <begin position="163"/>
        <end position="181"/>
    </location>
</feature>
<feature type="transmembrane region" description="Helical" evidence="2">
    <location>
        <begin position="408"/>
        <end position="428"/>
    </location>
</feature>
<feature type="transmembrane region" description="Helical" evidence="2">
    <location>
        <begin position="352"/>
        <end position="369"/>
    </location>
</feature>
<feature type="transmembrane region" description="Helical" evidence="2">
    <location>
        <begin position="268"/>
        <end position="292"/>
    </location>
</feature>
<dbReference type="EMBL" id="BAAAQQ010000013">
    <property type="protein sequence ID" value="GAA2132251.1"/>
    <property type="molecule type" value="Genomic_DNA"/>
</dbReference>
<evidence type="ECO:0000313" key="4">
    <source>
        <dbReference type="EMBL" id="GAA2132251.1"/>
    </source>
</evidence>
<name>A0ABP5KHL5_9ACTN</name>
<feature type="transmembrane region" description="Helical" evidence="2">
    <location>
        <begin position="381"/>
        <end position="402"/>
    </location>
</feature>
<dbReference type="InterPro" id="IPR044049">
    <property type="entry name" value="EccD_transm"/>
</dbReference>
<organism evidence="4 5">
    <name type="scientific">Nocardioides bigeumensis</name>
    <dbReference type="NCBI Taxonomy" id="433657"/>
    <lineage>
        <taxon>Bacteria</taxon>
        <taxon>Bacillati</taxon>
        <taxon>Actinomycetota</taxon>
        <taxon>Actinomycetes</taxon>
        <taxon>Propionibacteriales</taxon>
        <taxon>Nocardioidaceae</taxon>
        <taxon>Nocardioides</taxon>
    </lineage>
</organism>
<feature type="transmembrane region" description="Helical" evidence="2">
    <location>
        <begin position="245"/>
        <end position="262"/>
    </location>
</feature>
<accession>A0ABP5KHL5</accession>
<reference evidence="5" key="1">
    <citation type="journal article" date="2019" name="Int. J. Syst. Evol. Microbiol.">
        <title>The Global Catalogue of Microorganisms (GCM) 10K type strain sequencing project: providing services to taxonomists for standard genome sequencing and annotation.</title>
        <authorList>
            <consortium name="The Broad Institute Genomics Platform"/>
            <consortium name="The Broad Institute Genome Sequencing Center for Infectious Disease"/>
            <person name="Wu L."/>
            <person name="Ma J."/>
        </authorList>
    </citation>
    <scope>NUCLEOTIDE SEQUENCE [LARGE SCALE GENOMIC DNA]</scope>
    <source>
        <strain evidence="5">JCM 16021</strain>
    </source>
</reference>
<feature type="transmembrane region" description="Helical" evidence="2">
    <location>
        <begin position="139"/>
        <end position="157"/>
    </location>
</feature>
<keyword evidence="5" id="KW-1185">Reference proteome</keyword>
<keyword evidence="2" id="KW-0812">Transmembrane</keyword>